<evidence type="ECO:0000313" key="6">
    <source>
        <dbReference type="EMBL" id="TJY62743.1"/>
    </source>
</evidence>
<keyword evidence="7" id="KW-1185">Reference proteome</keyword>
<dbReference type="PRINTS" id="PR00113">
    <property type="entry name" value="ALKPHPHTASE"/>
</dbReference>
<dbReference type="AlphaFoldDB" id="A0A4U0GUP7"/>
<sequence length="635" mass="70571">MEKIVFTIWTGILCLGLVPANAQTPDMHSKFEQLMFGAEKEQQYVVKGHSHNDYEQNIPFFTAYYAGMESIEVDLFLRKDTLYAAHDEDEIRPGRSLEKLYLEPLASLYKKNGNRPFADSTKSLQLLIDLKEGYEKIMPPLVEILEKYRFMLDEGASGNKVRIVISGSMPPADSFDHYPLWIFFDGRPNLAYTEGQRKRLGMISDNLRSYTAWNGKGVPGKEEMQRIEAQALRAKEWGVPFRLWGAPESINTWIVLEKMGVTWLNTDHPTRLREYLDDLPKSRFKSKQTYPVYHPSYASDGKDSPVRNVILLIGDGMGLGHIQAALTANKGEVHMTQMRHVGFSKTSSYSPGNTDSGAGGSAIATGQKTYNGFLSVDTSGNPLLRLPDILAQQGIHTGILSTGDASDATPASFYASHRDRNASEEISLALRDNKGIDLLIGSTPGPYRDNLKREKFAQTIKGNGFSLLDNVTAYVESKQEKLVVYLPDSAMRPVKDGRGSILSELLMVTIDKLDGRGSGFFIMAEGAQIDYGGHARDLEYVTTETLDFDRAVGEALRFADADGHTLVIVLADHETGGLTLLDADSKHGAVHGHFASNDHSSMMIPVMAYGPGATQFMGYYENNELFNKIWKAYKN</sequence>
<comment type="cofactor">
    <cofactor evidence="3">
        <name>Mg(2+)</name>
        <dbReference type="ChEBI" id="CHEBI:18420"/>
    </cofactor>
    <text evidence="3">Binds 1 Mg(2+) ion.</text>
</comment>
<dbReference type="SMART" id="SM00098">
    <property type="entry name" value="alkPPc"/>
    <property type="match status" value="1"/>
</dbReference>
<organism evidence="6 7">
    <name type="scientific">Sphingobacterium alkalisoli</name>
    <dbReference type="NCBI Taxonomy" id="1874115"/>
    <lineage>
        <taxon>Bacteria</taxon>
        <taxon>Pseudomonadati</taxon>
        <taxon>Bacteroidota</taxon>
        <taxon>Sphingobacteriia</taxon>
        <taxon>Sphingobacteriales</taxon>
        <taxon>Sphingobacteriaceae</taxon>
        <taxon>Sphingobacterium</taxon>
    </lineage>
</organism>
<dbReference type="Gene3D" id="3.20.20.190">
    <property type="entry name" value="Phosphatidylinositol (PI) phosphodiesterase"/>
    <property type="match status" value="1"/>
</dbReference>
<feature type="chain" id="PRO_5020788514" evidence="5">
    <location>
        <begin position="23"/>
        <end position="635"/>
    </location>
</feature>
<evidence type="ECO:0000313" key="7">
    <source>
        <dbReference type="Proteomes" id="UP000309872"/>
    </source>
</evidence>
<feature type="binding site" evidence="3">
    <location>
        <position position="409"/>
    </location>
    <ligand>
        <name>Mg(2+)</name>
        <dbReference type="ChEBI" id="CHEBI:18420"/>
    </ligand>
</feature>
<feature type="binding site" evidence="3">
    <location>
        <position position="315"/>
    </location>
    <ligand>
        <name>Zn(2+)</name>
        <dbReference type="ChEBI" id="CHEBI:29105"/>
        <label>2</label>
    </ligand>
</feature>
<protein>
    <submittedName>
        <fullName evidence="6">Alkaline phosphatase</fullName>
    </submittedName>
</protein>
<evidence type="ECO:0000256" key="1">
    <source>
        <dbReference type="ARBA" id="ARBA00022553"/>
    </source>
</evidence>
<dbReference type="GO" id="GO:0046872">
    <property type="term" value="F:metal ion binding"/>
    <property type="evidence" value="ECO:0007669"/>
    <property type="project" value="UniProtKB-KW"/>
</dbReference>
<dbReference type="InterPro" id="IPR017946">
    <property type="entry name" value="PLC-like_Pdiesterase_TIM-brl"/>
</dbReference>
<dbReference type="GO" id="GO:0006629">
    <property type="term" value="P:lipid metabolic process"/>
    <property type="evidence" value="ECO:0007669"/>
    <property type="project" value="InterPro"/>
</dbReference>
<feature type="binding site" evidence="3">
    <location>
        <position position="572"/>
    </location>
    <ligand>
        <name>Zn(2+)</name>
        <dbReference type="ChEBI" id="CHEBI:29105"/>
        <label>2</label>
    </ligand>
</feature>
<feature type="binding site" evidence="3">
    <location>
        <position position="315"/>
    </location>
    <ligand>
        <name>Mg(2+)</name>
        <dbReference type="ChEBI" id="CHEBI:18420"/>
    </ligand>
</feature>
<evidence type="ECO:0000256" key="2">
    <source>
        <dbReference type="PIRSR" id="PIRSR601952-1"/>
    </source>
</evidence>
<dbReference type="SUPFAM" id="SSF51695">
    <property type="entry name" value="PLC-like phosphodiesterases"/>
    <property type="match status" value="1"/>
</dbReference>
<feature type="binding site" evidence="3">
    <location>
        <position position="407"/>
    </location>
    <ligand>
        <name>Mg(2+)</name>
        <dbReference type="ChEBI" id="CHEBI:18420"/>
    </ligand>
</feature>
<evidence type="ECO:0000256" key="5">
    <source>
        <dbReference type="SAM" id="SignalP"/>
    </source>
</evidence>
<dbReference type="InterPro" id="IPR001952">
    <property type="entry name" value="Alkaline_phosphatase"/>
</dbReference>
<feature type="binding site" evidence="3">
    <location>
        <position position="573"/>
    </location>
    <ligand>
        <name>Zn(2+)</name>
        <dbReference type="ChEBI" id="CHEBI:29105"/>
        <label>2</label>
    </ligand>
</feature>
<dbReference type="CDD" id="cd16012">
    <property type="entry name" value="ALP"/>
    <property type="match status" value="1"/>
</dbReference>
<dbReference type="PANTHER" id="PTHR11596:SF5">
    <property type="entry name" value="ALKALINE PHOSPHATASE"/>
    <property type="match status" value="1"/>
</dbReference>
<accession>A0A4U0GUP7</accession>
<dbReference type="OrthoDB" id="9794455at2"/>
<dbReference type="RefSeq" id="WP_136822530.1">
    <property type="nucleotide sequence ID" value="NZ_BMJX01000007.1"/>
</dbReference>
<proteinExistence type="inferred from homology"/>
<name>A0A4U0GUP7_9SPHI</name>
<feature type="binding site" evidence="3">
    <location>
        <position position="525"/>
    </location>
    <ligand>
        <name>Mg(2+)</name>
        <dbReference type="ChEBI" id="CHEBI:18420"/>
    </ligand>
</feature>
<keyword evidence="1" id="KW-0597">Phosphoprotein</keyword>
<comment type="cofactor">
    <cofactor evidence="3">
        <name>Zn(2+)</name>
        <dbReference type="ChEBI" id="CHEBI:29105"/>
    </cofactor>
    <text evidence="3">Binds 2 Zn(2+) ions.</text>
</comment>
<dbReference type="EMBL" id="SUKA01000007">
    <property type="protein sequence ID" value="TJY62743.1"/>
    <property type="molecule type" value="Genomic_DNA"/>
</dbReference>
<keyword evidence="3" id="KW-0479">Metal-binding</keyword>
<evidence type="ECO:0000256" key="3">
    <source>
        <dbReference type="PIRSR" id="PIRSR601952-2"/>
    </source>
</evidence>
<comment type="caution">
    <text evidence="6">The sequence shown here is derived from an EMBL/GenBank/DDBJ whole genome shotgun (WGS) entry which is preliminary data.</text>
</comment>
<dbReference type="Proteomes" id="UP000309872">
    <property type="component" value="Unassembled WGS sequence"/>
</dbReference>
<dbReference type="GO" id="GO:0008081">
    <property type="term" value="F:phosphoric diester hydrolase activity"/>
    <property type="evidence" value="ECO:0007669"/>
    <property type="project" value="InterPro"/>
</dbReference>
<reference evidence="6 7" key="1">
    <citation type="submission" date="2019-04" db="EMBL/GenBank/DDBJ databases">
        <title>Sphingobacterium olei sp. nov., isolated from oil-contaminated soil.</title>
        <authorList>
            <person name="Liu B."/>
        </authorList>
    </citation>
    <scope>NUCLEOTIDE SEQUENCE [LARGE SCALE GENOMIC DNA]</scope>
    <source>
        <strain evidence="6 7">Y3L14</strain>
    </source>
</reference>
<dbReference type="GO" id="GO:0004035">
    <property type="term" value="F:alkaline phosphatase activity"/>
    <property type="evidence" value="ECO:0007669"/>
    <property type="project" value="TreeGrafter"/>
</dbReference>
<feature type="active site" description="Phosphoserine intermediate" evidence="2">
    <location>
        <position position="356"/>
    </location>
</feature>
<gene>
    <name evidence="6" type="ORF">FAZ19_19950</name>
</gene>
<feature type="binding site" evidence="3">
    <location>
        <position position="534"/>
    </location>
    <ligand>
        <name>Zn(2+)</name>
        <dbReference type="ChEBI" id="CHEBI:29105"/>
        <label>2</label>
    </ligand>
</feature>
<dbReference type="InterPro" id="IPR017850">
    <property type="entry name" value="Alkaline_phosphatase_core_sf"/>
</dbReference>
<keyword evidence="3" id="KW-0460">Magnesium</keyword>
<dbReference type="Pfam" id="PF00245">
    <property type="entry name" value="Alk_phosphatase"/>
    <property type="match status" value="2"/>
</dbReference>
<dbReference type="PANTHER" id="PTHR11596">
    <property type="entry name" value="ALKALINE PHOSPHATASE"/>
    <property type="match status" value="1"/>
</dbReference>
<feature type="signal peptide" evidence="5">
    <location>
        <begin position="1"/>
        <end position="22"/>
    </location>
</feature>
<dbReference type="SUPFAM" id="SSF53649">
    <property type="entry name" value="Alkaline phosphatase-like"/>
    <property type="match status" value="1"/>
</dbReference>
<evidence type="ECO:0000256" key="4">
    <source>
        <dbReference type="RuleBase" id="RU003946"/>
    </source>
</evidence>
<keyword evidence="5" id="KW-0732">Signal</keyword>
<keyword evidence="3" id="KW-0862">Zinc</keyword>
<dbReference type="Gene3D" id="3.40.720.10">
    <property type="entry name" value="Alkaline Phosphatase, subunit A"/>
    <property type="match status" value="1"/>
</dbReference>
<comment type="similarity">
    <text evidence="4">Belongs to the alkaline phosphatase family.</text>
</comment>
<feature type="binding site" evidence="3">
    <location>
        <position position="530"/>
    </location>
    <ligand>
        <name>Zn(2+)</name>
        <dbReference type="ChEBI" id="CHEBI:29105"/>
        <label>2</label>
    </ligand>
</feature>